<keyword evidence="3" id="KW-1185">Reference proteome</keyword>
<accession>A0A0B0NLL8</accession>
<evidence type="ECO:0000256" key="1">
    <source>
        <dbReference type="SAM" id="MobiDB-lite"/>
    </source>
</evidence>
<dbReference type="Proteomes" id="UP000032142">
    <property type="component" value="Unassembled WGS sequence"/>
</dbReference>
<protein>
    <submittedName>
        <fullName evidence="2">Uncharacterized protein</fullName>
    </submittedName>
</protein>
<name>A0A0B0NLL8_GOSAR</name>
<sequence length="21" mass="2347">MAVRPKLESYTGSDTGWDMAM</sequence>
<evidence type="ECO:0000313" key="2">
    <source>
        <dbReference type="EMBL" id="KHG13725.1"/>
    </source>
</evidence>
<gene>
    <name evidence="2" type="ORF">F383_18478</name>
</gene>
<organism evidence="2 3">
    <name type="scientific">Gossypium arboreum</name>
    <name type="common">Tree cotton</name>
    <name type="synonym">Gossypium nanking</name>
    <dbReference type="NCBI Taxonomy" id="29729"/>
    <lineage>
        <taxon>Eukaryota</taxon>
        <taxon>Viridiplantae</taxon>
        <taxon>Streptophyta</taxon>
        <taxon>Embryophyta</taxon>
        <taxon>Tracheophyta</taxon>
        <taxon>Spermatophyta</taxon>
        <taxon>Magnoliopsida</taxon>
        <taxon>eudicotyledons</taxon>
        <taxon>Gunneridae</taxon>
        <taxon>Pentapetalae</taxon>
        <taxon>rosids</taxon>
        <taxon>malvids</taxon>
        <taxon>Malvales</taxon>
        <taxon>Malvaceae</taxon>
        <taxon>Malvoideae</taxon>
        <taxon>Gossypium</taxon>
    </lineage>
</organism>
<proteinExistence type="predicted"/>
<dbReference type="AlphaFoldDB" id="A0A0B0NLL8"/>
<feature type="region of interest" description="Disordered" evidence="1">
    <location>
        <begin position="1"/>
        <end position="21"/>
    </location>
</feature>
<reference evidence="3" key="1">
    <citation type="submission" date="2014-09" db="EMBL/GenBank/DDBJ databases">
        <authorList>
            <person name="Mudge J."/>
            <person name="Ramaraj T."/>
            <person name="Lindquist I.E."/>
            <person name="Bharti A.K."/>
            <person name="Sundararajan A."/>
            <person name="Cameron C.T."/>
            <person name="Woodward J.E."/>
            <person name="May G.D."/>
            <person name="Brubaker C."/>
            <person name="Broadhvest J."/>
            <person name="Wilkins T.A."/>
        </authorList>
    </citation>
    <scope>NUCLEOTIDE SEQUENCE</scope>
    <source>
        <strain evidence="3">cv. AKA8401</strain>
    </source>
</reference>
<evidence type="ECO:0000313" key="3">
    <source>
        <dbReference type="Proteomes" id="UP000032142"/>
    </source>
</evidence>
<dbReference type="EMBL" id="KN400149">
    <property type="protein sequence ID" value="KHG13725.1"/>
    <property type="molecule type" value="Genomic_DNA"/>
</dbReference>